<dbReference type="InterPro" id="IPR036844">
    <property type="entry name" value="Hint_dom_sf"/>
</dbReference>
<dbReference type="Pfam" id="PF13403">
    <property type="entry name" value="Hint_2"/>
    <property type="match status" value="1"/>
</dbReference>
<reference evidence="2 3" key="1">
    <citation type="submission" date="2019-07" db="EMBL/GenBank/DDBJ databases">
        <title>Whole genome shotgun sequence of Gluconobacter wancherniae NBRC 103581.</title>
        <authorList>
            <person name="Hosoyama A."/>
            <person name="Uohara A."/>
            <person name="Ohji S."/>
            <person name="Ichikawa N."/>
        </authorList>
    </citation>
    <scope>NUCLEOTIDE SEQUENCE [LARGE SCALE GENOMIC DNA]</scope>
    <source>
        <strain evidence="2 3">NBRC 103581</strain>
    </source>
</reference>
<dbReference type="AlphaFoldDB" id="A0A511B137"/>
<accession>A0A511B137</accession>
<name>A0A511B137_9PROT</name>
<gene>
    <name evidence="2" type="ORF">GWA01_19360</name>
</gene>
<evidence type="ECO:0000313" key="2">
    <source>
        <dbReference type="EMBL" id="GEK94166.1"/>
    </source>
</evidence>
<organism evidence="2 3">
    <name type="scientific">Gluconobacter wancherniae NBRC 103581</name>
    <dbReference type="NCBI Taxonomy" id="656744"/>
    <lineage>
        <taxon>Bacteria</taxon>
        <taxon>Pseudomonadati</taxon>
        <taxon>Pseudomonadota</taxon>
        <taxon>Alphaproteobacteria</taxon>
        <taxon>Acetobacterales</taxon>
        <taxon>Acetobacteraceae</taxon>
        <taxon>Gluconobacter</taxon>
    </lineage>
</organism>
<dbReference type="EMBL" id="BJUZ01000002">
    <property type="protein sequence ID" value="GEK94166.1"/>
    <property type="molecule type" value="Genomic_DNA"/>
</dbReference>
<dbReference type="SUPFAM" id="SSF51294">
    <property type="entry name" value="Hedgehog/intein (Hint) domain"/>
    <property type="match status" value="1"/>
</dbReference>
<dbReference type="RefSeq" id="WP_228118491.1">
    <property type="nucleotide sequence ID" value="NZ_BARC01000006.1"/>
</dbReference>
<evidence type="ECO:0000313" key="3">
    <source>
        <dbReference type="Proteomes" id="UP000321230"/>
    </source>
</evidence>
<proteinExistence type="predicted"/>
<comment type="caution">
    <text evidence="2">The sequence shown here is derived from an EMBL/GenBank/DDBJ whole genome shotgun (WGS) entry which is preliminary data.</text>
</comment>
<keyword evidence="3" id="KW-1185">Reference proteome</keyword>
<feature type="domain" description="Hedgehog/Intein (Hint)" evidence="1">
    <location>
        <begin position="250"/>
        <end position="390"/>
    </location>
</feature>
<evidence type="ECO:0000259" key="1">
    <source>
        <dbReference type="Pfam" id="PF13403"/>
    </source>
</evidence>
<sequence length="589" mass="61971">MKTMTQTATPALQGAQTAVALPANVSGGAGTADNPYVLKSNSGTVTLISGKYYTVPDNITIGTAPTSVDSTHARTSNDATGGLVVNGAYVEISSGASVNGTIDMSASGSSLKLDATSSWSYTAYNPNKASLGGTTVTWNSIKGAVVSGLVNSDGSANTNVSVVVEGVDTSNAVSKIYEPFYIAGTTSTGSTNGSEFILGKAQASNGNTANLGFEIVYPNGAQISNNKNLPFNTTKNSKTGEYTVNNSVYTCFLAGTMILMADGSQRAVEEIGVGDAVAVLVDGERAARDVIWVGRHFAHVRNGLADDEAGYPVRIRAGAMAENTPERDLLVTAEHCLFVNNRFVPVRMLVNGGSIAYDHSHSSYFYYHVETADHSVIFAEGCATESFLDTGHRRHFDGSDNILSFLPKTWAQAAVPLAVDRAFVEPVHSALSDRSASLGYEVTAPAQTTTDSDLHLLTDTGMKIRPVRFAGGNALFMLPEGIESVHLVSRSARPSDVEGVFVDDRRELGVLVGKVSLWQAASTHVITSHLSGNAAGWYAPEGQRSWSAGYAQLPLERHIAEQGAMLSVEILAGGPYLLSTEKTSAALYG</sequence>
<dbReference type="InterPro" id="IPR028992">
    <property type="entry name" value="Hedgehog/Intein_dom"/>
</dbReference>
<protein>
    <recommendedName>
        <fullName evidence="1">Hedgehog/Intein (Hint) domain-containing protein</fullName>
    </recommendedName>
</protein>
<dbReference type="Gene3D" id="2.170.16.10">
    <property type="entry name" value="Hedgehog/Intein (Hint) domain"/>
    <property type="match status" value="1"/>
</dbReference>
<dbReference type="Proteomes" id="UP000321230">
    <property type="component" value="Unassembled WGS sequence"/>
</dbReference>